<dbReference type="PROSITE" id="PS50850">
    <property type="entry name" value="MFS"/>
    <property type="match status" value="1"/>
</dbReference>
<dbReference type="Pfam" id="PF07690">
    <property type="entry name" value="MFS_1"/>
    <property type="match status" value="2"/>
</dbReference>
<reference evidence="5" key="1">
    <citation type="journal article" date="2017" name="bioRxiv">
        <title>Comparative analysis of the genomes of Stylophora pistillata and Acropora digitifera provides evidence for extensive differences between species of corals.</title>
        <authorList>
            <person name="Voolstra C.R."/>
            <person name="Li Y."/>
            <person name="Liew Y.J."/>
            <person name="Baumgarten S."/>
            <person name="Zoccola D."/>
            <person name="Flot J.-F."/>
            <person name="Tambutte S."/>
            <person name="Allemand D."/>
            <person name="Aranda M."/>
        </authorList>
    </citation>
    <scope>NUCLEOTIDE SEQUENCE [LARGE SCALE GENOMIC DNA]</scope>
</reference>
<dbReference type="OrthoDB" id="5952548at2759"/>
<feature type="transmembrane region" description="Helical" evidence="2">
    <location>
        <begin position="116"/>
        <end position="133"/>
    </location>
</feature>
<dbReference type="EMBL" id="LSMT01000039">
    <property type="protein sequence ID" value="PFX31223.1"/>
    <property type="molecule type" value="Genomic_DNA"/>
</dbReference>
<feature type="transmembrane region" description="Helical" evidence="2">
    <location>
        <begin position="410"/>
        <end position="434"/>
    </location>
</feature>
<feature type="transmembrane region" description="Helical" evidence="2">
    <location>
        <begin position="86"/>
        <end position="104"/>
    </location>
</feature>
<feature type="transmembrane region" description="Helical" evidence="2">
    <location>
        <begin position="201"/>
        <end position="224"/>
    </location>
</feature>
<evidence type="ECO:0000259" key="3">
    <source>
        <dbReference type="PROSITE" id="PS50850"/>
    </source>
</evidence>
<dbReference type="PANTHER" id="PTHR11360:SF251">
    <property type="entry name" value="MAJOR FACILITATOR SUPERFAMILY (MFS) PROFILE DOMAIN-CONTAINING PROTEIN"/>
    <property type="match status" value="1"/>
</dbReference>
<feature type="transmembrane region" description="Helical" evidence="2">
    <location>
        <begin position="292"/>
        <end position="310"/>
    </location>
</feature>
<name>A0A2B4SQ70_STYPI</name>
<evidence type="ECO:0000313" key="4">
    <source>
        <dbReference type="EMBL" id="PFX31223.1"/>
    </source>
</evidence>
<dbReference type="Proteomes" id="UP000225706">
    <property type="component" value="Unassembled WGS sequence"/>
</dbReference>
<proteinExistence type="predicted"/>
<feature type="transmembrane region" description="Helical" evidence="2">
    <location>
        <begin position="174"/>
        <end position="195"/>
    </location>
</feature>
<dbReference type="InterPro" id="IPR036259">
    <property type="entry name" value="MFS_trans_sf"/>
</dbReference>
<feature type="transmembrane region" description="Helical" evidence="2">
    <location>
        <begin position="382"/>
        <end position="404"/>
    </location>
</feature>
<dbReference type="InterPro" id="IPR011701">
    <property type="entry name" value="MFS"/>
</dbReference>
<protein>
    <submittedName>
        <fullName evidence="4">Monocarboxylate transporter 12</fullName>
    </submittedName>
</protein>
<dbReference type="Gene3D" id="1.20.1250.20">
    <property type="entry name" value="MFS general substrate transporter like domains"/>
    <property type="match status" value="2"/>
</dbReference>
<feature type="domain" description="Major facilitator superfamily (MFS) profile" evidence="3">
    <location>
        <begin position="1"/>
        <end position="436"/>
    </location>
</feature>
<keyword evidence="2" id="KW-1133">Transmembrane helix</keyword>
<comment type="caution">
    <text evidence="4">The sequence shown here is derived from an EMBL/GenBank/DDBJ whole genome shotgun (WGS) entry which is preliminary data.</text>
</comment>
<evidence type="ECO:0000256" key="1">
    <source>
        <dbReference type="ARBA" id="ARBA00004141"/>
    </source>
</evidence>
<keyword evidence="2" id="KW-0472">Membrane</keyword>
<organism evidence="4 5">
    <name type="scientific">Stylophora pistillata</name>
    <name type="common">Smooth cauliflower coral</name>
    <dbReference type="NCBI Taxonomy" id="50429"/>
    <lineage>
        <taxon>Eukaryota</taxon>
        <taxon>Metazoa</taxon>
        <taxon>Cnidaria</taxon>
        <taxon>Anthozoa</taxon>
        <taxon>Hexacorallia</taxon>
        <taxon>Scleractinia</taxon>
        <taxon>Astrocoeniina</taxon>
        <taxon>Pocilloporidae</taxon>
        <taxon>Stylophora</taxon>
    </lineage>
</organism>
<dbReference type="InterPro" id="IPR050327">
    <property type="entry name" value="Proton-linked_MCT"/>
</dbReference>
<dbReference type="PANTHER" id="PTHR11360">
    <property type="entry name" value="MONOCARBOXYLATE TRANSPORTER"/>
    <property type="match status" value="1"/>
</dbReference>
<keyword evidence="5" id="KW-1185">Reference proteome</keyword>
<comment type="subcellular location">
    <subcellularLocation>
        <location evidence="1">Membrane</location>
        <topology evidence="1">Multi-pass membrane protein</topology>
    </subcellularLocation>
</comment>
<dbReference type="SUPFAM" id="SSF103473">
    <property type="entry name" value="MFS general substrate transporter"/>
    <property type="match status" value="1"/>
</dbReference>
<evidence type="ECO:0000256" key="2">
    <source>
        <dbReference type="SAM" id="Phobius"/>
    </source>
</evidence>
<feature type="transmembrane region" description="Helical" evidence="2">
    <location>
        <begin position="348"/>
        <end position="370"/>
    </location>
</feature>
<dbReference type="GO" id="GO:0016020">
    <property type="term" value="C:membrane"/>
    <property type="evidence" value="ECO:0007669"/>
    <property type="project" value="UniProtKB-SubCell"/>
</dbReference>
<dbReference type="GO" id="GO:0022857">
    <property type="term" value="F:transmembrane transporter activity"/>
    <property type="evidence" value="ECO:0007669"/>
    <property type="project" value="InterPro"/>
</dbReference>
<dbReference type="InterPro" id="IPR020846">
    <property type="entry name" value="MFS_dom"/>
</dbReference>
<evidence type="ECO:0000313" key="5">
    <source>
        <dbReference type="Proteomes" id="UP000225706"/>
    </source>
</evidence>
<gene>
    <name evidence="4" type="primary">slc16a12</name>
    <name evidence="4" type="ORF">AWC38_SpisGene3969</name>
</gene>
<sequence length="456" mass="49779">MNHGEHYMSLQQVSDYNDGGEEDYEANDPGEGGVFEDYANKMHMEQATRNTDMIPTEAPSWPDKRKKIFGVMYPSLLDEFKRGKAQTAWIGSLCMSLTFFFGPLAGKLCDHYGPRAVIIIGAIISVIGLATTSQARNIFVLYLTYSVIFAFGGCCIYTSVFVIVPKYFLKHRSLATGMIAAGPGAGTFIMSPILARSIEGLGWRGAFLVMAGIIASVCLLGCAFDPNSPTNPAERDVCHAFMQDKKKRHLSRNPSYLLLVFVTAIVILGNSVPQVHMARYCEEKGISLQLASTLYLVLGLCSVFARVLVGRLCDCKFVDQRCVYQGCLFVLGFSTLLCPLANTFPTLLVYFIMFGLFDGGQSTVANVLVLTSVQEGQKARAFGLWLFCLSVIMACGPPLAGYIADSTGSYAPAFYLAGSSIVTGASAFFVMYFLRSNAEEMESQTKLVVIEKVTVV</sequence>
<feature type="transmembrane region" description="Helical" evidence="2">
    <location>
        <begin position="255"/>
        <end position="272"/>
    </location>
</feature>
<accession>A0A2B4SQ70</accession>
<feature type="transmembrane region" description="Helical" evidence="2">
    <location>
        <begin position="322"/>
        <end position="342"/>
    </location>
</feature>
<dbReference type="CDD" id="cd17352">
    <property type="entry name" value="MFS_MCT_SLC16"/>
    <property type="match status" value="1"/>
</dbReference>
<dbReference type="AlphaFoldDB" id="A0A2B4SQ70"/>
<feature type="transmembrane region" description="Helical" evidence="2">
    <location>
        <begin position="139"/>
        <end position="162"/>
    </location>
</feature>
<keyword evidence="2" id="KW-0812">Transmembrane</keyword>